<feature type="transmembrane region" description="Helical" evidence="2">
    <location>
        <begin position="77"/>
        <end position="101"/>
    </location>
</feature>
<keyword evidence="2" id="KW-0812">Transmembrane</keyword>
<dbReference type="RefSeq" id="WP_219670175.1">
    <property type="nucleotide sequence ID" value="NZ_WTFF01000235.1"/>
</dbReference>
<evidence type="ECO:0000313" key="3">
    <source>
        <dbReference type="EMBL" id="MBW5485269.1"/>
    </source>
</evidence>
<reference evidence="3 4" key="1">
    <citation type="submission" date="2019-12" db="EMBL/GenBank/DDBJ databases">
        <title>Genome sequence of Streptomyces bambusae.</title>
        <authorList>
            <person name="Bansal K."/>
            <person name="Choksket S."/>
            <person name="Korpole S."/>
            <person name="Patil P.B."/>
        </authorList>
    </citation>
    <scope>NUCLEOTIDE SEQUENCE [LARGE SCALE GENOMIC DNA]</scope>
    <source>
        <strain evidence="3 4">SK60</strain>
    </source>
</reference>
<feature type="region of interest" description="Disordered" evidence="1">
    <location>
        <begin position="1"/>
        <end position="32"/>
    </location>
</feature>
<comment type="caution">
    <text evidence="3">The sequence shown here is derived from an EMBL/GenBank/DDBJ whole genome shotgun (WGS) entry which is preliminary data.</text>
</comment>
<keyword evidence="2" id="KW-0472">Membrane</keyword>
<feature type="compositionally biased region" description="Pro residues" evidence="1">
    <location>
        <begin position="1"/>
        <end position="12"/>
    </location>
</feature>
<keyword evidence="4" id="KW-1185">Reference proteome</keyword>
<name>A0ABS6ZBY2_9ACTN</name>
<evidence type="ECO:0000256" key="2">
    <source>
        <dbReference type="SAM" id="Phobius"/>
    </source>
</evidence>
<dbReference type="Proteomes" id="UP000812013">
    <property type="component" value="Unassembled WGS sequence"/>
</dbReference>
<evidence type="ECO:0000313" key="4">
    <source>
        <dbReference type="Proteomes" id="UP000812013"/>
    </source>
</evidence>
<gene>
    <name evidence="3" type="ORF">GPJ59_26180</name>
</gene>
<proteinExistence type="predicted"/>
<protein>
    <submittedName>
        <fullName evidence="3">Uncharacterized protein</fullName>
    </submittedName>
</protein>
<feature type="transmembrane region" description="Helical" evidence="2">
    <location>
        <begin position="107"/>
        <end position="124"/>
    </location>
</feature>
<sequence>MALEPTHPPTTTPVPYEGRLLHPPATTHPPILPAPLPPGVELVTLPSGARVLAYTQPTAPAPLPAPAVPAWAKTTALLAPTVGGGIAAAGYGITYAAPGLIALTETLWAAIALIATGAGAALLARRPGRRAGVTHITQHVTATGWFGRASGTITHR</sequence>
<keyword evidence="2" id="KW-1133">Transmembrane helix</keyword>
<dbReference type="EMBL" id="WTFF01000235">
    <property type="protein sequence ID" value="MBW5485269.1"/>
    <property type="molecule type" value="Genomic_DNA"/>
</dbReference>
<evidence type="ECO:0000256" key="1">
    <source>
        <dbReference type="SAM" id="MobiDB-lite"/>
    </source>
</evidence>
<organism evidence="3 4">
    <name type="scientific">Streptomyces bambusae</name>
    <dbReference type="NCBI Taxonomy" id="1550616"/>
    <lineage>
        <taxon>Bacteria</taxon>
        <taxon>Bacillati</taxon>
        <taxon>Actinomycetota</taxon>
        <taxon>Actinomycetes</taxon>
        <taxon>Kitasatosporales</taxon>
        <taxon>Streptomycetaceae</taxon>
        <taxon>Streptomyces</taxon>
    </lineage>
</organism>
<accession>A0ABS6ZBY2</accession>